<organism evidence="1 2">
    <name type="scientific">Rhizophagus irregularis</name>
    <dbReference type="NCBI Taxonomy" id="588596"/>
    <lineage>
        <taxon>Eukaryota</taxon>
        <taxon>Fungi</taxon>
        <taxon>Fungi incertae sedis</taxon>
        <taxon>Mucoromycota</taxon>
        <taxon>Glomeromycotina</taxon>
        <taxon>Glomeromycetes</taxon>
        <taxon>Glomerales</taxon>
        <taxon>Glomeraceae</taxon>
        <taxon>Rhizophagus</taxon>
    </lineage>
</organism>
<dbReference type="AlphaFoldDB" id="A0A2N0SG93"/>
<protein>
    <submittedName>
        <fullName evidence="1">Uncharacterized protein</fullName>
    </submittedName>
</protein>
<reference evidence="1 2" key="2">
    <citation type="submission" date="2017-10" db="EMBL/GenBank/DDBJ databases">
        <title>Genome analyses suggest a sexual origin of heterokaryosis in a supposedly ancient asexual fungus.</title>
        <authorList>
            <person name="Corradi N."/>
            <person name="Sedzielewska K."/>
            <person name="Noel J."/>
            <person name="Charron P."/>
            <person name="Farinelli L."/>
            <person name="Marton T."/>
            <person name="Kruger M."/>
            <person name="Pelin A."/>
            <person name="Brachmann A."/>
            <person name="Corradi N."/>
        </authorList>
    </citation>
    <scope>NUCLEOTIDE SEQUENCE [LARGE SCALE GENOMIC DNA]</scope>
    <source>
        <strain evidence="1 2">A1</strain>
    </source>
</reference>
<gene>
    <name evidence="1" type="ORF">RhiirA1_387995</name>
</gene>
<dbReference type="EMBL" id="LLXH01000047">
    <property type="protein sequence ID" value="PKC74575.1"/>
    <property type="molecule type" value="Genomic_DNA"/>
</dbReference>
<reference evidence="1 2" key="1">
    <citation type="submission" date="2017-10" db="EMBL/GenBank/DDBJ databases">
        <title>Extensive intraspecific genome diversity in a model arbuscular mycorrhizal fungus.</title>
        <authorList>
            <person name="Chen E.C.H."/>
            <person name="Morin E."/>
            <person name="Baudet D."/>
            <person name="Noel J."/>
            <person name="Ndikumana S."/>
            <person name="Charron P."/>
            <person name="St-Onge C."/>
            <person name="Giorgi J."/>
            <person name="Grigoriev I.V."/>
            <person name="Roux C."/>
            <person name="Martin F.M."/>
            <person name="Corradi N."/>
        </authorList>
    </citation>
    <scope>NUCLEOTIDE SEQUENCE [LARGE SCALE GENOMIC DNA]</scope>
    <source>
        <strain evidence="1 2">A1</strain>
    </source>
</reference>
<accession>A0A2N0SG93</accession>
<comment type="caution">
    <text evidence="1">The sequence shown here is derived from an EMBL/GenBank/DDBJ whole genome shotgun (WGS) entry which is preliminary data.</text>
</comment>
<dbReference type="VEuPathDB" id="FungiDB:FUN_004223"/>
<dbReference type="Proteomes" id="UP000232688">
    <property type="component" value="Unassembled WGS sequence"/>
</dbReference>
<dbReference type="VEuPathDB" id="FungiDB:RhiirA1_387995"/>
<name>A0A2N0SG93_9GLOM</name>
<sequence length="103" mass="11848">MNEIEKEEKLRLKFLTKRQKGAFKEAVSEFNELNGKFSDRAIQDKTDVLQGKRTTKNELETAAIKNSQKRVTLVQGEREDNGMDESGCGQCILRFIIQTYGEF</sequence>
<evidence type="ECO:0000313" key="1">
    <source>
        <dbReference type="EMBL" id="PKC74575.1"/>
    </source>
</evidence>
<evidence type="ECO:0000313" key="2">
    <source>
        <dbReference type="Proteomes" id="UP000232688"/>
    </source>
</evidence>
<proteinExistence type="predicted"/>